<feature type="compositionally biased region" description="Basic and acidic residues" evidence="6">
    <location>
        <begin position="249"/>
        <end position="258"/>
    </location>
</feature>
<evidence type="ECO:0000313" key="9">
    <source>
        <dbReference type="Proteomes" id="UP000813461"/>
    </source>
</evidence>
<dbReference type="SUPFAM" id="SSF57850">
    <property type="entry name" value="RING/U-box"/>
    <property type="match status" value="1"/>
</dbReference>
<dbReference type="Pfam" id="PF08595">
    <property type="entry name" value="RXT2_N"/>
    <property type="match status" value="1"/>
</dbReference>
<comment type="caution">
    <text evidence="8">The sequence shown here is derived from an EMBL/GenBank/DDBJ whole genome shotgun (WGS) entry which is preliminary data.</text>
</comment>
<dbReference type="Proteomes" id="UP000813461">
    <property type="component" value="Unassembled WGS sequence"/>
</dbReference>
<feature type="region of interest" description="Disordered" evidence="6">
    <location>
        <begin position="646"/>
        <end position="728"/>
    </location>
</feature>
<feature type="compositionally biased region" description="Acidic residues" evidence="6">
    <location>
        <begin position="25"/>
        <end position="34"/>
    </location>
</feature>
<evidence type="ECO:0000259" key="7">
    <source>
        <dbReference type="PROSITE" id="PS50089"/>
    </source>
</evidence>
<dbReference type="GO" id="GO:0008270">
    <property type="term" value="F:zinc ion binding"/>
    <property type="evidence" value="ECO:0007669"/>
    <property type="project" value="UniProtKB-KW"/>
</dbReference>
<feature type="compositionally biased region" description="Basic and acidic residues" evidence="6">
    <location>
        <begin position="420"/>
        <end position="434"/>
    </location>
</feature>
<dbReference type="Pfam" id="PF14634">
    <property type="entry name" value="zf-RING_5"/>
    <property type="match status" value="1"/>
</dbReference>
<dbReference type="InterPro" id="IPR013083">
    <property type="entry name" value="Znf_RING/FYVE/PHD"/>
</dbReference>
<dbReference type="PROSITE" id="PS50089">
    <property type="entry name" value="ZF_RING_2"/>
    <property type="match status" value="1"/>
</dbReference>
<protein>
    <submittedName>
        <fullName evidence="8">RXT2-like protein</fullName>
    </submittedName>
</protein>
<dbReference type="SMART" id="SM00184">
    <property type="entry name" value="RING"/>
    <property type="match status" value="1"/>
</dbReference>
<evidence type="ECO:0000256" key="2">
    <source>
        <dbReference type="ARBA" id="ARBA00022771"/>
    </source>
</evidence>
<dbReference type="InterPro" id="IPR013904">
    <property type="entry name" value="RXT2_N"/>
</dbReference>
<evidence type="ECO:0000256" key="3">
    <source>
        <dbReference type="ARBA" id="ARBA00022833"/>
    </source>
</evidence>
<proteinExistence type="predicted"/>
<feature type="region of interest" description="Disordered" evidence="6">
    <location>
        <begin position="753"/>
        <end position="787"/>
    </location>
</feature>
<evidence type="ECO:0000313" key="8">
    <source>
        <dbReference type="EMBL" id="KAH7095373.1"/>
    </source>
</evidence>
<keyword evidence="1" id="KW-0479">Metal-binding</keyword>
<dbReference type="PROSITE" id="PS00518">
    <property type="entry name" value="ZF_RING_1"/>
    <property type="match status" value="1"/>
</dbReference>
<keyword evidence="5" id="KW-0175">Coiled coil</keyword>
<evidence type="ECO:0000256" key="6">
    <source>
        <dbReference type="SAM" id="MobiDB-lite"/>
    </source>
</evidence>
<keyword evidence="2 4" id="KW-0863">Zinc-finger</keyword>
<dbReference type="PANTHER" id="PTHR28232">
    <property type="entry name" value="TRANSCRIPTIONAL REGULATORY PROTEIN RXT2"/>
    <property type="match status" value="1"/>
</dbReference>
<dbReference type="Gene3D" id="3.30.40.10">
    <property type="entry name" value="Zinc/RING finger domain, C3HC4 (zinc finger)"/>
    <property type="match status" value="1"/>
</dbReference>
<dbReference type="OrthoDB" id="441210at2759"/>
<feature type="region of interest" description="Disordered" evidence="6">
    <location>
        <begin position="19"/>
        <end position="83"/>
    </location>
</feature>
<organism evidence="8 9">
    <name type="scientific">Paraphoma chrysanthemicola</name>
    <dbReference type="NCBI Taxonomy" id="798071"/>
    <lineage>
        <taxon>Eukaryota</taxon>
        <taxon>Fungi</taxon>
        <taxon>Dikarya</taxon>
        <taxon>Ascomycota</taxon>
        <taxon>Pezizomycotina</taxon>
        <taxon>Dothideomycetes</taxon>
        <taxon>Pleosporomycetidae</taxon>
        <taxon>Pleosporales</taxon>
        <taxon>Pleosporineae</taxon>
        <taxon>Phaeosphaeriaceae</taxon>
        <taxon>Paraphoma</taxon>
    </lineage>
</organism>
<evidence type="ECO:0000256" key="4">
    <source>
        <dbReference type="PROSITE-ProRule" id="PRU00175"/>
    </source>
</evidence>
<evidence type="ECO:0000256" key="5">
    <source>
        <dbReference type="SAM" id="Coils"/>
    </source>
</evidence>
<dbReference type="GO" id="GO:0033698">
    <property type="term" value="C:Rpd3L complex"/>
    <property type="evidence" value="ECO:0007669"/>
    <property type="project" value="TreeGrafter"/>
</dbReference>
<feature type="compositionally biased region" description="Low complexity" evidence="6">
    <location>
        <begin position="268"/>
        <end position="289"/>
    </location>
</feature>
<feature type="coiled-coil region" evidence="5">
    <location>
        <begin position="546"/>
        <end position="591"/>
    </location>
</feature>
<accession>A0A8K0RLH0</accession>
<reference evidence="8" key="1">
    <citation type="journal article" date="2021" name="Nat. Commun.">
        <title>Genetic determinants of endophytism in the Arabidopsis root mycobiome.</title>
        <authorList>
            <person name="Mesny F."/>
            <person name="Miyauchi S."/>
            <person name="Thiergart T."/>
            <person name="Pickel B."/>
            <person name="Atanasova L."/>
            <person name="Karlsson M."/>
            <person name="Huettel B."/>
            <person name="Barry K.W."/>
            <person name="Haridas S."/>
            <person name="Chen C."/>
            <person name="Bauer D."/>
            <person name="Andreopoulos W."/>
            <person name="Pangilinan J."/>
            <person name="LaButti K."/>
            <person name="Riley R."/>
            <person name="Lipzen A."/>
            <person name="Clum A."/>
            <person name="Drula E."/>
            <person name="Henrissat B."/>
            <person name="Kohler A."/>
            <person name="Grigoriev I.V."/>
            <person name="Martin F.M."/>
            <person name="Hacquard S."/>
        </authorList>
    </citation>
    <scope>NUCLEOTIDE SEQUENCE</scope>
    <source>
        <strain evidence="8">MPI-SDFR-AT-0120</strain>
    </source>
</reference>
<dbReference type="EMBL" id="JAGMVJ010000001">
    <property type="protein sequence ID" value="KAH7095373.1"/>
    <property type="molecule type" value="Genomic_DNA"/>
</dbReference>
<evidence type="ECO:0000256" key="1">
    <source>
        <dbReference type="ARBA" id="ARBA00022723"/>
    </source>
</evidence>
<gene>
    <name evidence="8" type="ORF">FB567DRAFT_543705</name>
</gene>
<dbReference type="AlphaFoldDB" id="A0A8K0RLH0"/>
<sequence length="787" mass="86015">MASQQQQIIETIFGMKRKLLRRDDTDTDDGESITDENKQDLRRKVHYARGSDADFLLDPRPYKKRNPPRFDPDGDIVENDDEYEDEDDLEAVEENPYAGIHLENLLAPLTSAADLPNHPALNVAYTSTHLTDLANEAGALSRKEQITIARAKTLFVKLVGDSSFAPSALAAMSNAPFHDQWSNGVARREENGEITAVEIAETQNRAIINNDVTMEDAEHVSGPQTNGTNGAVHEDGPNGAEPVTNGASHDIDLEKGTENGDGADDASDTASQQTAHRMTTRARAQAASTPSPPQSPSSGVDAVHPLFTFSADSLPDRDLGLPQNEAEETRMLLMAYVQKQEEVARATTDLYRGLLQADRMRRDVFKWSKAEGHVGEMSDGEDWYDNEEWDLDQDLAKGRDEEDDETAVAGKKSTRQRRKPDKEDRPPPQPKRYEMDFALRCNDLKCRTPLHDRAVVTTCSHIFCTQCADQTGLSRSTNAQRACPACGASLHNPDDVVMSGLSPSEDYKTSVLSGLSPVIIMECASRGLAFHSYQTAQEIIYQEHLAKGLNEKYHTLSRQMDQLIHDANSQIKALQDKMQAMHVEQTALESRNEELAKAFKDKCRAQQQTQRLYQSLKAQVMASHVANAAGDEAEMAIHTARGDRFIDRLPGTRTGSASFAQSGMSQHQTGGRQHNRADSKSSGSVGQQQGGIGLGSNYASRRGLGGRFGNSQTPSVGMPSQVHGSRIPVLGGTRQNAFLDAESGPPYQASPMIRQPLGGGVARNSGSFAGRMSRRSGEAGNFGSLGR</sequence>
<feature type="compositionally biased region" description="Acidic residues" evidence="6">
    <location>
        <begin position="73"/>
        <end position="83"/>
    </location>
</feature>
<name>A0A8K0RLH0_9PLEO</name>
<dbReference type="InterPro" id="IPR017907">
    <property type="entry name" value="Znf_RING_CS"/>
</dbReference>
<dbReference type="InterPro" id="IPR001841">
    <property type="entry name" value="Znf_RING"/>
</dbReference>
<keyword evidence="3" id="KW-0862">Zinc</keyword>
<feature type="compositionally biased region" description="Polar residues" evidence="6">
    <location>
        <begin position="653"/>
        <end position="672"/>
    </location>
</feature>
<feature type="region of interest" description="Disordered" evidence="6">
    <location>
        <begin position="396"/>
        <end position="434"/>
    </location>
</feature>
<feature type="region of interest" description="Disordered" evidence="6">
    <location>
        <begin position="218"/>
        <end position="302"/>
    </location>
</feature>
<keyword evidence="9" id="KW-1185">Reference proteome</keyword>
<dbReference type="PANTHER" id="PTHR28232:SF1">
    <property type="entry name" value="TRANSCRIPTIONAL REGULATORY PROTEIN RXT2"/>
    <property type="match status" value="1"/>
</dbReference>
<dbReference type="InterPro" id="IPR039602">
    <property type="entry name" value="Rxt2"/>
</dbReference>
<dbReference type="GO" id="GO:0005829">
    <property type="term" value="C:cytosol"/>
    <property type="evidence" value="ECO:0007669"/>
    <property type="project" value="TreeGrafter"/>
</dbReference>
<feature type="domain" description="RING-type" evidence="7">
    <location>
        <begin position="446"/>
        <end position="486"/>
    </location>
</feature>